<reference evidence="7 8" key="1">
    <citation type="submission" date="2019-04" db="EMBL/GenBank/DDBJ databases">
        <title>Niastella caeni sp. nov., isolated from activated sludge.</title>
        <authorList>
            <person name="Sheng M."/>
        </authorList>
    </citation>
    <scope>NUCLEOTIDE SEQUENCE [LARGE SCALE GENOMIC DNA]</scope>
    <source>
        <strain evidence="7 8">HX-2-15</strain>
    </source>
</reference>
<dbReference type="InterPro" id="IPR013325">
    <property type="entry name" value="RNA_pol_sigma_r2"/>
</dbReference>
<dbReference type="GO" id="GO:0003677">
    <property type="term" value="F:DNA binding"/>
    <property type="evidence" value="ECO:0007669"/>
    <property type="project" value="InterPro"/>
</dbReference>
<dbReference type="InterPro" id="IPR014284">
    <property type="entry name" value="RNA_pol_sigma-70_dom"/>
</dbReference>
<name>A0A4V4H1J1_9BACT</name>
<evidence type="ECO:0000256" key="4">
    <source>
        <dbReference type="ARBA" id="ARBA00023163"/>
    </source>
</evidence>
<dbReference type="InterPro" id="IPR036388">
    <property type="entry name" value="WH-like_DNA-bd_sf"/>
</dbReference>
<proteinExistence type="inferred from homology"/>
<protein>
    <submittedName>
        <fullName evidence="7">RNA polymerase sigma-70 factor</fullName>
    </submittedName>
</protein>
<dbReference type="InterPro" id="IPR007627">
    <property type="entry name" value="RNA_pol_sigma70_r2"/>
</dbReference>
<feature type="domain" description="RNA polymerase sigma-70 region 2" evidence="5">
    <location>
        <begin position="33"/>
        <end position="89"/>
    </location>
</feature>
<dbReference type="SUPFAM" id="SSF88946">
    <property type="entry name" value="Sigma2 domain of RNA polymerase sigma factors"/>
    <property type="match status" value="1"/>
</dbReference>
<sequence>MTMRNTDNLTNEKSKRLKQQKIPEFEKVFHLFNPALCFFARRLVNDSAIAQDIVTDVFVKLWQKQSDFKTVYSVKAFLYISTRNACLNHNQQVQYQTRIRETIRQQSNDIETDGMNEAIHAEVLQQVYNIVNGLPEKCKEVMLLSYTKGLDCHEIARQMRLSVHTVRNQKNRGVHLIKNRFRFREEFVPIL</sequence>
<dbReference type="InterPro" id="IPR013324">
    <property type="entry name" value="RNA_pol_sigma_r3/r4-like"/>
</dbReference>
<dbReference type="NCBIfam" id="TIGR02985">
    <property type="entry name" value="Sig70_bacteroi1"/>
    <property type="match status" value="1"/>
</dbReference>
<accession>A0A4V4H1J1</accession>
<dbReference type="Gene3D" id="1.10.10.10">
    <property type="entry name" value="Winged helix-like DNA-binding domain superfamily/Winged helix DNA-binding domain"/>
    <property type="match status" value="1"/>
</dbReference>
<evidence type="ECO:0000313" key="7">
    <source>
        <dbReference type="EMBL" id="THU40626.1"/>
    </source>
</evidence>
<dbReference type="Pfam" id="PF08281">
    <property type="entry name" value="Sigma70_r4_2"/>
    <property type="match status" value="1"/>
</dbReference>
<dbReference type="PANTHER" id="PTHR43133:SF46">
    <property type="entry name" value="RNA POLYMERASE SIGMA-70 FACTOR ECF SUBFAMILY"/>
    <property type="match status" value="1"/>
</dbReference>
<evidence type="ECO:0000256" key="1">
    <source>
        <dbReference type="ARBA" id="ARBA00010641"/>
    </source>
</evidence>
<dbReference type="Pfam" id="PF04542">
    <property type="entry name" value="Sigma70_r2"/>
    <property type="match status" value="1"/>
</dbReference>
<dbReference type="Proteomes" id="UP000306918">
    <property type="component" value="Unassembled WGS sequence"/>
</dbReference>
<dbReference type="GO" id="GO:0016987">
    <property type="term" value="F:sigma factor activity"/>
    <property type="evidence" value="ECO:0007669"/>
    <property type="project" value="UniProtKB-KW"/>
</dbReference>
<evidence type="ECO:0000259" key="6">
    <source>
        <dbReference type="Pfam" id="PF08281"/>
    </source>
</evidence>
<dbReference type="InterPro" id="IPR013249">
    <property type="entry name" value="RNA_pol_sigma70_r4_t2"/>
</dbReference>
<dbReference type="AlphaFoldDB" id="A0A4V4H1J1"/>
<dbReference type="OrthoDB" id="656273at2"/>
<comment type="caution">
    <text evidence="7">The sequence shown here is derived from an EMBL/GenBank/DDBJ whole genome shotgun (WGS) entry which is preliminary data.</text>
</comment>
<dbReference type="Gene3D" id="1.10.1740.10">
    <property type="match status" value="1"/>
</dbReference>
<keyword evidence="4" id="KW-0804">Transcription</keyword>
<dbReference type="InterPro" id="IPR014327">
    <property type="entry name" value="RNA_pol_sigma70_bacteroid"/>
</dbReference>
<feature type="domain" description="RNA polymerase sigma factor 70 region 4 type 2" evidence="6">
    <location>
        <begin position="125"/>
        <end position="173"/>
    </location>
</feature>
<dbReference type="PANTHER" id="PTHR43133">
    <property type="entry name" value="RNA POLYMERASE ECF-TYPE SIGMA FACTO"/>
    <property type="match status" value="1"/>
</dbReference>
<evidence type="ECO:0000313" key="8">
    <source>
        <dbReference type="Proteomes" id="UP000306918"/>
    </source>
</evidence>
<dbReference type="GO" id="GO:0006352">
    <property type="term" value="P:DNA-templated transcription initiation"/>
    <property type="evidence" value="ECO:0007669"/>
    <property type="project" value="InterPro"/>
</dbReference>
<keyword evidence="8" id="KW-1185">Reference proteome</keyword>
<keyword evidence="2" id="KW-0805">Transcription regulation</keyword>
<evidence type="ECO:0000256" key="2">
    <source>
        <dbReference type="ARBA" id="ARBA00023015"/>
    </source>
</evidence>
<keyword evidence="3" id="KW-0731">Sigma factor</keyword>
<evidence type="ECO:0000259" key="5">
    <source>
        <dbReference type="Pfam" id="PF04542"/>
    </source>
</evidence>
<organism evidence="7 8">
    <name type="scientific">Niastella caeni</name>
    <dbReference type="NCBI Taxonomy" id="2569763"/>
    <lineage>
        <taxon>Bacteria</taxon>
        <taxon>Pseudomonadati</taxon>
        <taxon>Bacteroidota</taxon>
        <taxon>Chitinophagia</taxon>
        <taxon>Chitinophagales</taxon>
        <taxon>Chitinophagaceae</taxon>
        <taxon>Niastella</taxon>
    </lineage>
</organism>
<dbReference type="SUPFAM" id="SSF88659">
    <property type="entry name" value="Sigma3 and sigma4 domains of RNA polymerase sigma factors"/>
    <property type="match status" value="1"/>
</dbReference>
<dbReference type="NCBIfam" id="TIGR02937">
    <property type="entry name" value="sigma70-ECF"/>
    <property type="match status" value="1"/>
</dbReference>
<dbReference type="EMBL" id="STFF01000001">
    <property type="protein sequence ID" value="THU40626.1"/>
    <property type="molecule type" value="Genomic_DNA"/>
</dbReference>
<evidence type="ECO:0000256" key="3">
    <source>
        <dbReference type="ARBA" id="ARBA00023082"/>
    </source>
</evidence>
<dbReference type="InterPro" id="IPR039425">
    <property type="entry name" value="RNA_pol_sigma-70-like"/>
</dbReference>
<comment type="similarity">
    <text evidence="1">Belongs to the sigma-70 factor family. ECF subfamily.</text>
</comment>
<gene>
    <name evidence="7" type="ORF">FAM09_00485</name>
</gene>